<feature type="transmembrane region" description="Helical" evidence="8">
    <location>
        <begin position="229"/>
        <end position="251"/>
    </location>
</feature>
<feature type="transmembrane region" description="Helical" evidence="8">
    <location>
        <begin position="54"/>
        <end position="74"/>
    </location>
</feature>
<feature type="transmembrane region" description="Helical" evidence="8">
    <location>
        <begin position="126"/>
        <end position="149"/>
    </location>
</feature>
<feature type="transmembrane region" description="Helical" evidence="8">
    <location>
        <begin position="330"/>
        <end position="352"/>
    </location>
</feature>
<feature type="transmembrane region" description="Helical" evidence="8">
    <location>
        <begin position="271"/>
        <end position="293"/>
    </location>
</feature>
<feature type="transmembrane region" description="Helical" evidence="8">
    <location>
        <begin position="305"/>
        <end position="324"/>
    </location>
</feature>
<dbReference type="InterPro" id="IPR018227">
    <property type="entry name" value="Amino_acid_transport_2"/>
</dbReference>
<name>A0A2M7V9X8_9BACT</name>
<organism evidence="9 10">
    <name type="scientific">Candidatus Magasanikbacteria bacterium CG_4_10_14_0_2_um_filter_37_12</name>
    <dbReference type="NCBI Taxonomy" id="1974637"/>
    <lineage>
        <taxon>Bacteria</taxon>
        <taxon>Candidatus Magasanikiibacteriota</taxon>
    </lineage>
</organism>
<dbReference type="AlphaFoldDB" id="A0A2M7V9X8"/>
<protein>
    <recommendedName>
        <fullName evidence="11">Amino acid transporter transmembrane domain-containing protein</fullName>
    </recommendedName>
</protein>
<evidence type="ECO:0000256" key="2">
    <source>
        <dbReference type="ARBA" id="ARBA00022448"/>
    </source>
</evidence>
<feature type="transmembrane region" description="Helical" evidence="8">
    <location>
        <begin position="101"/>
        <end position="120"/>
    </location>
</feature>
<dbReference type="GO" id="GO:0003333">
    <property type="term" value="P:amino acid transmembrane transport"/>
    <property type="evidence" value="ECO:0007669"/>
    <property type="project" value="InterPro"/>
</dbReference>
<dbReference type="Proteomes" id="UP000228568">
    <property type="component" value="Unassembled WGS sequence"/>
</dbReference>
<feature type="transmembrane region" description="Helical" evidence="8">
    <location>
        <begin position="372"/>
        <end position="395"/>
    </location>
</feature>
<evidence type="ECO:0000313" key="10">
    <source>
        <dbReference type="Proteomes" id="UP000228568"/>
    </source>
</evidence>
<dbReference type="Gene3D" id="1.20.1740.10">
    <property type="entry name" value="Amino acid/polyamine transporter I"/>
    <property type="match status" value="1"/>
</dbReference>
<keyword evidence="3" id="KW-1003">Cell membrane</keyword>
<reference evidence="10" key="1">
    <citation type="submission" date="2017-09" db="EMBL/GenBank/DDBJ databases">
        <title>Depth-based differentiation of microbial function through sediment-hosted aquifers and enrichment of novel symbionts in the deep terrestrial subsurface.</title>
        <authorList>
            <person name="Probst A.J."/>
            <person name="Ladd B."/>
            <person name="Jarett J.K."/>
            <person name="Geller-Mcgrath D.E."/>
            <person name="Sieber C.M.K."/>
            <person name="Emerson J.B."/>
            <person name="Anantharaman K."/>
            <person name="Thomas B.C."/>
            <person name="Malmstrom R."/>
            <person name="Stieglmeier M."/>
            <person name="Klingl A."/>
            <person name="Woyke T."/>
            <person name="Ryan C.M."/>
            <person name="Banfield J.F."/>
        </authorList>
    </citation>
    <scope>NUCLEOTIDE SEQUENCE [LARGE SCALE GENOMIC DNA]</scope>
</reference>
<keyword evidence="2" id="KW-0813">Transport</keyword>
<sequence length="396" mass="43081">MASSNTRKEVQVKQRHGIFRKELNLWQAVALIVSGTIGAGVLAIPYAVSKVGMSIGLVYIVLLGLLMIGLNLFVGELSAKTKQDLQLVGLAKRYFGHWGEYLMSAIYYSILFGVLLVYIVGEGEVLAVLFGGTALLWSFLFFLIATLVIATGMRTVKTVELVLTFGILLVVLAIALLSSTHISIGHLETMNLAYLFFPFGIVLFAFHGTNAVPEAHALLKDKNTLFKKAIVISGLISIVVYALFAFAIVGVTGWGTTEIATIGFGQSVGPLAVLFGNLFAALAMGTSYILVGLSLRDSFHWDYKVPVPVATALVSIIPAVLFFIGSRHFIAIVDFVGGVFISFEMLFILVIYWRAKHVGDLTKSKFKLHHVWLLFAILVFVLSVGAFYSLTSLFVG</sequence>
<dbReference type="GO" id="GO:0005886">
    <property type="term" value="C:plasma membrane"/>
    <property type="evidence" value="ECO:0007669"/>
    <property type="project" value="UniProtKB-SubCell"/>
</dbReference>
<evidence type="ECO:0000313" key="9">
    <source>
        <dbReference type="EMBL" id="PIZ95665.1"/>
    </source>
</evidence>
<keyword evidence="5 8" id="KW-0812">Transmembrane</keyword>
<evidence type="ECO:0000256" key="7">
    <source>
        <dbReference type="ARBA" id="ARBA00023136"/>
    </source>
</evidence>
<evidence type="ECO:0000256" key="6">
    <source>
        <dbReference type="ARBA" id="ARBA00022989"/>
    </source>
</evidence>
<evidence type="ECO:0000256" key="8">
    <source>
        <dbReference type="SAM" id="Phobius"/>
    </source>
</evidence>
<comment type="caution">
    <text evidence="9">The sequence shown here is derived from an EMBL/GenBank/DDBJ whole genome shotgun (WGS) entry which is preliminary data.</text>
</comment>
<dbReference type="EMBL" id="PFPK01000006">
    <property type="protein sequence ID" value="PIZ95665.1"/>
    <property type="molecule type" value="Genomic_DNA"/>
</dbReference>
<dbReference type="PANTHER" id="PTHR32195:SF26">
    <property type="entry name" value="TRYPTOPHAN OR TYROSINE TRANSPORTER PROTEIN"/>
    <property type="match status" value="1"/>
</dbReference>
<comment type="subcellular location">
    <subcellularLocation>
        <location evidence="1">Cell inner membrane</location>
        <topology evidence="1">Multi-pass membrane protein</topology>
    </subcellularLocation>
</comment>
<feature type="transmembrane region" description="Helical" evidence="8">
    <location>
        <begin position="161"/>
        <end position="184"/>
    </location>
</feature>
<evidence type="ECO:0008006" key="11">
    <source>
        <dbReference type="Google" id="ProtNLM"/>
    </source>
</evidence>
<evidence type="ECO:0000256" key="1">
    <source>
        <dbReference type="ARBA" id="ARBA00004429"/>
    </source>
</evidence>
<dbReference type="PANTHER" id="PTHR32195">
    <property type="entry name" value="OS07G0662800 PROTEIN"/>
    <property type="match status" value="1"/>
</dbReference>
<proteinExistence type="predicted"/>
<keyword evidence="6 8" id="KW-1133">Transmembrane helix</keyword>
<feature type="transmembrane region" description="Helical" evidence="8">
    <location>
        <begin position="23"/>
        <end position="48"/>
    </location>
</feature>
<gene>
    <name evidence="9" type="ORF">COX81_00385</name>
</gene>
<evidence type="ECO:0000256" key="5">
    <source>
        <dbReference type="ARBA" id="ARBA00022692"/>
    </source>
</evidence>
<dbReference type="PIRSF" id="PIRSF006060">
    <property type="entry name" value="AA_transporter"/>
    <property type="match status" value="1"/>
</dbReference>
<keyword evidence="4" id="KW-0997">Cell inner membrane</keyword>
<dbReference type="Pfam" id="PF03222">
    <property type="entry name" value="Trp_Tyr_perm"/>
    <property type="match status" value="1"/>
</dbReference>
<evidence type="ECO:0000256" key="4">
    <source>
        <dbReference type="ARBA" id="ARBA00022519"/>
    </source>
</evidence>
<keyword evidence="7 8" id="KW-0472">Membrane</keyword>
<evidence type="ECO:0000256" key="3">
    <source>
        <dbReference type="ARBA" id="ARBA00022475"/>
    </source>
</evidence>
<feature type="transmembrane region" description="Helical" evidence="8">
    <location>
        <begin position="190"/>
        <end position="208"/>
    </location>
</feature>
<accession>A0A2M7V9X8</accession>